<sequence length="27" mass="3184">MILLKKIFLEANGVVNRVVYVYMFHSV</sequence>
<dbReference type="EMBL" id="GBXM01061194">
    <property type="protein sequence ID" value="JAH47383.1"/>
    <property type="molecule type" value="Transcribed_RNA"/>
</dbReference>
<accession>A0A0E9T403</accession>
<reference evidence="1" key="1">
    <citation type="submission" date="2014-11" db="EMBL/GenBank/DDBJ databases">
        <authorList>
            <person name="Amaro Gonzalez C."/>
        </authorList>
    </citation>
    <scope>NUCLEOTIDE SEQUENCE</scope>
</reference>
<reference evidence="1" key="2">
    <citation type="journal article" date="2015" name="Fish Shellfish Immunol.">
        <title>Early steps in the European eel (Anguilla anguilla)-Vibrio vulnificus interaction in the gills: Role of the RtxA13 toxin.</title>
        <authorList>
            <person name="Callol A."/>
            <person name="Pajuelo D."/>
            <person name="Ebbesson L."/>
            <person name="Teles M."/>
            <person name="MacKenzie S."/>
            <person name="Amaro C."/>
        </authorList>
    </citation>
    <scope>NUCLEOTIDE SEQUENCE</scope>
</reference>
<proteinExistence type="predicted"/>
<name>A0A0E9T403_ANGAN</name>
<organism evidence="1">
    <name type="scientific">Anguilla anguilla</name>
    <name type="common">European freshwater eel</name>
    <name type="synonym">Muraena anguilla</name>
    <dbReference type="NCBI Taxonomy" id="7936"/>
    <lineage>
        <taxon>Eukaryota</taxon>
        <taxon>Metazoa</taxon>
        <taxon>Chordata</taxon>
        <taxon>Craniata</taxon>
        <taxon>Vertebrata</taxon>
        <taxon>Euteleostomi</taxon>
        <taxon>Actinopterygii</taxon>
        <taxon>Neopterygii</taxon>
        <taxon>Teleostei</taxon>
        <taxon>Anguilliformes</taxon>
        <taxon>Anguillidae</taxon>
        <taxon>Anguilla</taxon>
    </lineage>
</organism>
<dbReference type="AlphaFoldDB" id="A0A0E9T403"/>
<evidence type="ECO:0000313" key="1">
    <source>
        <dbReference type="EMBL" id="JAH47383.1"/>
    </source>
</evidence>
<protein>
    <submittedName>
        <fullName evidence="1">Uncharacterized protein</fullName>
    </submittedName>
</protein>